<sequence>MIQRLLRQRVSRGDEVWGDREDLERPWRVASSDDSDNEPPGDSARDPSDEPSVPSPTPPRPARTIPKGRRAGRSKKPGSGAVSTVESVLPLPQLENRHVRNSACSARLM</sequence>
<feature type="compositionally biased region" description="Basic residues" evidence="1">
    <location>
        <begin position="1"/>
        <end position="10"/>
    </location>
</feature>
<feature type="region of interest" description="Disordered" evidence="1">
    <location>
        <begin position="1"/>
        <end position="86"/>
    </location>
</feature>
<feature type="compositionally biased region" description="Basic and acidic residues" evidence="1">
    <location>
        <begin position="11"/>
        <end position="27"/>
    </location>
</feature>
<evidence type="ECO:0000313" key="2">
    <source>
        <dbReference type="EMBL" id="KAF7503277.1"/>
    </source>
</evidence>
<proteinExistence type="predicted"/>
<gene>
    <name evidence="2" type="ORF">GJ744_004035</name>
</gene>
<protein>
    <submittedName>
        <fullName evidence="2">Uncharacterized protein</fullName>
    </submittedName>
</protein>
<accession>A0A8H7DZ12</accession>
<organism evidence="2 3">
    <name type="scientific">Endocarpon pusillum</name>
    <dbReference type="NCBI Taxonomy" id="364733"/>
    <lineage>
        <taxon>Eukaryota</taxon>
        <taxon>Fungi</taxon>
        <taxon>Dikarya</taxon>
        <taxon>Ascomycota</taxon>
        <taxon>Pezizomycotina</taxon>
        <taxon>Eurotiomycetes</taxon>
        <taxon>Chaetothyriomycetidae</taxon>
        <taxon>Verrucariales</taxon>
        <taxon>Verrucariaceae</taxon>
        <taxon>Endocarpon</taxon>
    </lineage>
</organism>
<evidence type="ECO:0000313" key="3">
    <source>
        <dbReference type="Proteomes" id="UP000606974"/>
    </source>
</evidence>
<dbReference type="Proteomes" id="UP000606974">
    <property type="component" value="Unassembled WGS sequence"/>
</dbReference>
<keyword evidence="3" id="KW-1185">Reference proteome</keyword>
<name>A0A8H7DZ12_9EURO</name>
<reference evidence="2" key="1">
    <citation type="submission" date="2020-02" db="EMBL/GenBank/DDBJ databases">
        <authorList>
            <person name="Palmer J.M."/>
        </authorList>
    </citation>
    <scope>NUCLEOTIDE SEQUENCE</scope>
    <source>
        <strain evidence="2">EPUS1.4</strain>
        <tissue evidence="2">Thallus</tissue>
    </source>
</reference>
<dbReference type="AlphaFoldDB" id="A0A8H7DZ12"/>
<feature type="compositionally biased region" description="Basic residues" evidence="1">
    <location>
        <begin position="66"/>
        <end position="76"/>
    </location>
</feature>
<comment type="caution">
    <text evidence="2">The sequence shown here is derived from an EMBL/GenBank/DDBJ whole genome shotgun (WGS) entry which is preliminary data.</text>
</comment>
<dbReference type="EMBL" id="JAACFV010000187">
    <property type="protein sequence ID" value="KAF7503277.1"/>
    <property type="molecule type" value="Genomic_DNA"/>
</dbReference>
<evidence type="ECO:0000256" key="1">
    <source>
        <dbReference type="SAM" id="MobiDB-lite"/>
    </source>
</evidence>